<evidence type="ECO:0000313" key="1">
    <source>
        <dbReference type="EMBL" id="KAI9912686.1"/>
    </source>
</evidence>
<evidence type="ECO:0000313" key="2">
    <source>
        <dbReference type="Proteomes" id="UP001163321"/>
    </source>
</evidence>
<comment type="caution">
    <text evidence="1">The sequence shown here is derived from an EMBL/GenBank/DDBJ whole genome shotgun (WGS) entry which is preliminary data.</text>
</comment>
<name>A0ACC0W2X1_9STRA</name>
<organism evidence="1 2">
    <name type="scientific">Peronosclerospora sorghi</name>
    <dbReference type="NCBI Taxonomy" id="230839"/>
    <lineage>
        <taxon>Eukaryota</taxon>
        <taxon>Sar</taxon>
        <taxon>Stramenopiles</taxon>
        <taxon>Oomycota</taxon>
        <taxon>Peronosporomycetes</taxon>
        <taxon>Peronosporales</taxon>
        <taxon>Peronosporaceae</taxon>
        <taxon>Peronosclerospora</taxon>
    </lineage>
</organism>
<keyword evidence="2" id="KW-1185">Reference proteome</keyword>
<proteinExistence type="predicted"/>
<reference evidence="1 2" key="1">
    <citation type="journal article" date="2022" name="bioRxiv">
        <title>The genome of the oomycete Peronosclerospora sorghi, a cosmopolitan pathogen of maize and sorghum, is inflated with dispersed pseudogenes.</title>
        <authorList>
            <person name="Fletcher K."/>
            <person name="Martin F."/>
            <person name="Isakeit T."/>
            <person name="Cavanaugh K."/>
            <person name="Magill C."/>
            <person name="Michelmore R."/>
        </authorList>
    </citation>
    <scope>NUCLEOTIDE SEQUENCE [LARGE SCALE GENOMIC DNA]</scope>
    <source>
        <strain evidence="1">P6</strain>
    </source>
</reference>
<dbReference type="Proteomes" id="UP001163321">
    <property type="component" value="Chromosome 4"/>
</dbReference>
<protein>
    <submittedName>
        <fullName evidence="1">Uncharacterized protein</fullName>
    </submittedName>
</protein>
<dbReference type="EMBL" id="CM047583">
    <property type="protein sequence ID" value="KAI9912686.1"/>
    <property type="molecule type" value="Genomic_DNA"/>
</dbReference>
<accession>A0ACC0W2X1</accession>
<gene>
    <name evidence="1" type="ORF">PsorP6_005396</name>
</gene>
<sequence length="101" mass="11126">MEEVDGDGTREDALFDVQRVSVNEVEAVIAGSIQQSDCLLRLMKSKQLTNRSTICLSPSLDQFEGHHCTPIADVDACFVVNLFIKTALLPMTTKGLSLDFH</sequence>